<dbReference type="GO" id="GO:0009506">
    <property type="term" value="C:plasmodesma"/>
    <property type="evidence" value="ECO:0007669"/>
    <property type="project" value="UniProtKB-ARBA"/>
</dbReference>
<accession>A0AA41VXS8</accession>
<evidence type="ECO:0000256" key="8">
    <source>
        <dbReference type="ARBA" id="ARBA00023211"/>
    </source>
</evidence>
<name>A0AA41VXS8_PAPNU</name>
<evidence type="ECO:0000256" key="7">
    <source>
        <dbReference type="ARBA" id="ARBA00023157"/>
    </source>
</evidence>
<reference evidence="14" key="1">
    <citation type="submission" date="2022-03" db="EMBL/GenBank/DDBJ databases">
        <title>A functionally conserved STORR gene fusion in Papaver species that diverged 16.8 million years ago.</title>
        <authorList>
            <person name="Catania T."/>
        </authorList>
    </citation>
    <scope>NUCLEOTIDE SEQUENCE</scope>
    <source>
        <strain evidence="14">S-191538</strain>
    </source>
</reference>
<evidence type="ECO:0000256" key="11">
    <source>
        <dbReference type="PIRSR" id="PIRSR601929-3"/>
    </source>
</evidence>
<evidence type="ECO:0000256" key="3">
    <source>
        <dbReference type="ARBA" id="ARBA00022523"/>
    </source>
</evidence>
<keyword evidence="6 12" id="KW-0732">Signal</keyword>
<dbReference type="GO" id="GO:0030145">
    <property type="term" value="F:manganese ion binding"/>
    <property type="evidence" value="ECO:0007669"/>
    <property type="project" value="UniProtKB-UniRule"/>
</dbReference>
<feature type="binding site" evidence="10">
    <location>
        <position position="163"/>
    </location>
    <ligand>
        <name>Mn(2+)</name>
        <dbReference type="ChEBI" id="CHEBI:29035"/>
    </ligand>
</feature>
<evidence type="ECO:0000256" key="6">
    <source>
        <dbReference type="ARBA" id="ARBA00022729"/>
    </source>
</evidence>
<feature type="binding site" evidence="10">
    <location>
        <position position="123"/>
    </location>
    <ligand>
        <name>Mn(2+)</name>
        <dbReference type="ChEBI" id="CHEBI:29035"/>
    </ligand>
</feature>
<dbReference type="InterPro" id="IPR014710">
    <property type="entry name" value="RmlC-like_jellyroll"/>
</dbReference>
<gene>
    <name evidence="14" type="ORF">MKW94_022353</name>
</gene>
<keyword evidence="7 11" id="KW-1015">Disulfide bond</keyword>
<dbReference type="AlphaFoldDB" id="A0AA41VXS8"/>
<dbReference type="PANTHER" id="PTHR31238">
    <property type="entry name" value="GERMIN-LIKE PROTEIN SUBFAMILY 3 MEMBER 3"/>
    <property type="match status" value="1"/>
</dbReference>
<evidence type="ECO:0000256" key="9">
    <source>
        <dbReference type="PIRSR" id="PIRSR601929-1"/>
    </source>
</evidence>
<dbReference type="Pfam" id="PF00190">
    <property type="entry name" value="Cupin_1"/>
    <property type="match status" value="1"/>
</dbReference>
<dbReference type="GO" id="GO:0010497">
    <property type="term" value="P:plasmodesmata-mediated intercellular transport"/>
    <property type="evidence" value="ECO:0007669"/>
    <property type="project" value="UniProtKB-ARBA"/>
</dbReference>
<evidence type="ECO:0000256" key="1">
    <source>
        <dbReference type="ARBA" id="ARBA00004271"/>
    </source>
</evidence>
<dbReference type="Gene3D" id="2.60.120.10">
    <property type="entry name" value="Jelly Rolls"/>
    <property type="match status" value="1"/>
</dbReference>
<sequence>MAAKFSIKTTPSFFLVPTVILFCALSCLADPDPLQDFCVADLNATATVMNGFPCKPLSKVVNDDLFFSGMVKEASTDNPFGLGVRSGDVTAFPALNTLGISFNILDLAPGGIVPVHTHPRATEANLVLKGKVLFGFISSTTNVLYSKVLKPGEVSIIPRGLVHFVQNVGKEKAVVVAVFNSQLPGITVIPFNLFGSKPAIPTDHLVKNFFVDAKVIDSIKSKFGN</sequence>
<evidence type="ECO:0000256" key="5">
    <source>
        <dbReference type="ARBA" id="ARBA00022723"/>
    </source>
</evidence>
<feature type="disulfide bond" evidence="11">
    <location>
        <begin position="38"/>
        <end position="54"/>
    </location>
</feature>
<feature type="binding site" evidence="9">
    <location>
        <position position="118"/>
    </location>
    <ligand>
        <name>oxalate</name>
        <dbReference type="ChEBI" id="CHEBI:30623"/>
    </ligand>
</feature>
<organism evidence="14 15">
    <name type="scientific">Papaver nudicaule</name>
    <name type="common">Iceland poppy</name>
    <dbReference type="NCBI Taxonomy" id="74823"/>
    <lineage>
        <taxon>Eukaryota</taxon>
        <taxon>Viridiplantae</taxon>
        <taxon>Streptophyta</taxon>
        <taxon>Embryophyta</taxon>
        <taxon>Tracheophyta</taxon>
        <taxon>Spermatophyta</taxon>
        <taxon>Magnoliopsida</taxon>
        <taxon>Ranunculales</taxon>
        <taxon>Papaveraceae</taxon>
        <taxon>Papaveroideae</taxon>
        <taxon>Papaver</taxon>
    </lineage>
</organism>
<evidence type="ECO:0000256" key="10">
    <source>
        <dbReference type="PIRSR" id="PIRSR601929-2"/>
    </source>
</evidence>
<comment type="caution">
    <text evidence="14">The sequence shown here is derived from an EMBL/GenBank/DDBJ whole genome shotgun (WGS) entry which is preliminary data.</text>
</comment>
<evidence type="ECO:0000256" key="12">
    <source>
        <dbReference type="RuleBase" id="RU366015"/>
    </source>
</evidence>
<dbReference type="PRINTS" id="PR00325">
    <property type="entry name" value="GERMIN"/>
</dbReference>
<feature type="binding site" evidence="9">
    <location>
        <position position="103"/>
    </location>
    <ligand>
        <name>oxalate</name>
        <dbReference type="ChEBI" id="CHEBI:30623"/>
    </ligand>
</feature>
<feature type="binding site" evidence="9">
    <location>
        <position position="123"/>
    </location>
    <ligand>
        <name>oxalate</name>
        <dbReference type="ChEBI" id="CHEBI:30623"/>
    </ligand>
</feature>
<evidence type="ECO:0000256" key="4">
    <source>
        <dbReference type="ARBA" id="ARBA00022525"/>
    </source>
</evidence>
<evidence type="ECO:0000259" key="13">
    <source>
        <dbReference type="SMART" id="SM00835"/>
    </source>
</evidence>
<dbReference type="Proteomes" id="UP001177140">
    <property type="component" value="Unassembled WGS sequence"/>
</dbReference>
<keyword evidence="8 9" id="KW-0464">Manganese</keyword>
<dbReference type="InterPro" id="IPR001929">
    <property type="entry name" value="Germin"/>
</dbReference>
<keyword evidence="4 12" id="KW-0964">Secreted</keyword>
<feature type="chain" id="PRO_5041482290" description="Germin-like protein" evidence="12">
    <location>
        <begin position="30"/>
        <end position="225"/>
    </location>
</feature>
<dbReference type="EMBL" id="JAJJMA010315167">
    <property type="protein sequence ID" value="MCL7049367.1"/>
    <property type="molecule type" value="Genomic_DNA"/>
</dbReference>
<protein>
    <recommendedName>
        <fullName evidence="12">Germin-like protein</fullName>
    </recommendedName>
</protein>
<dbReference type="GO" id="GO:0048046">
    <property type="term" value="C:apoplast"/>
    <property type="evidence" value="ECO:0007669"/>
    <property type="project" value="UniProtKB-SubCell"/>
</dbReference>
<dbReference type="SMART" id="SM00835">
    <property type="entry name" value="Cupin_1"/>
    <property type="match status" value="1"/>
</dbReference>
<dbReference type="InterPro" id="IPR006045">
    <property type="entry name" value="Cupin_1"/>
</dbReference>
<proteinExistence type="inferred from homology"/>
<evidence type="ECO:0000256" key="2">
    <source>
        <dbReference type="ARBA" id="ARBA00007456"/>
    </source>
</evidence>
<dbReference type="GO" id="GO:2000280">
    <property type="term" value="P:regulation of root development"/>
    <property type="evidence" value="ECO:0007669"/>
    <property type="project" value="UniProtKB-ARBA"/>
</dbReference>
<dbReference type="CDD" id="cd02241">
    <property type="entry name" value="cupin_OxOx"/>
    <property type="match status" value="1"/>
</dbReference>
<keyword evidence="5 9" id="KW-0479">Metal-binding</keyword>
<dbReference type="FunFam" id="2.60.120.10:FF:000025">
    <property type="entry name" value="germin-like protein subfamily 2 member 1"/>
    <property type="match status" value="1"/>
</dbReference>
<feature type="binding site" evidence="10">
    <location>
        <position position="116"/>
    </location>
    <ligand>
        <name>Mn(2+)</name>
        <dbReference type="ChEBI" id="CHEBI:29035"/>
    </ligand>
</feature>
<keyword evidence="15" id="KW-1185">Reference proteome</keyword>
<feature type="domain" description="Cupin type-1" evidence="13">
    <location>
        <begin position="68"/>
        <end position="217"/>
    </location>
</feature>
<dbReference type="InterPro" id="IPR011051">
    <property type="entry name" value="RmlC_Cupin_sf"/>
</dbReference>
<comment type="subcellular location">
    <subcellularLocation>
        <location evidence="1 12">Secreted</location>
        <location evidence="1 12">Extracellular space</location>
        <location evidence="1 12">Apoplast</location>
    </subcellularLocation>
</comment>
<feature type="binding site" evidence="10">
    <location>
        <position position="118"/>
    </location>
    <ligand>
        <name>Mn(2+)</name>
        <dbReference type="ChEBI" id="CHEBI:29035"/>
    </ligand>
</feature>
<evidence type="ECO:0000313" key="15">
    <source>
        <dbReference type="Proteomes" id="UP001177140"/>
    </source>
</evidence>
<keyword evidence="3 12" id="KW-0052">Apoplast</keyword>
<comment type="similarity">
    <text evidence="2 12">Belongs to the germin family.</text>
</comment>
<dbReference type="SUPFAM" id="SSF51182">
    <property type="entry name" value="RmlC-like cupins"/>
    <property type="match status" value="1"/>
</dbReference>
<evidence type="ECO:0000313" key="14">
    <source>
        <dbReference type="EMBL" id="MCL7049367.1"/>
    </source>
</evidence>
<feature type="signal peptide" evidence="12">
    <location>
        <begin position="1"/>
        <end position="29"/>
    </location>
</feature>